<keyword evidence="4" id="KW-1185">Reference proteome</keyword>
<evidence type="ECO:0000259" key="3">
    <source>
        <dbReference type="Pfam" id="PF08172"/>
    </source>
</evidence>
<dbReference type="Pfam" id="PF04195">
    <property type="entry name" value="Transposase_28"/>
    <property type="match status" value="1"/>
</dbReference>
<dbReference type="PANTHER" id="PTHR31099">
    <property type="entry name" value="OS06G0165300 PROTEIN"/>
    <property type="match status" value="1"/>
</dbReference>
<dbReference type="GeneID" id="107464666"/>
<name>A0A6P4BAC4_ARADU</name>
<dbReference type="RefSeq" id="XP_015939029.3">
    <property type="nucleotide sequence ID" value="XM_016083543.3"/>
</dbReference>
<organism evidence="4 5">
    <name type="scientific">Arachis duranensis</name>
    <name type="common">Wild peanut</name>
    <dbReference type="NCBI Taxonomy" id="130453"/>
    <lineage>
        <taxon>Eukaryota</taxon>
        <taxon>Viridiplantae</taxon>
        <taxon>Streptophyta</taxon>
        <taxon>Embryophyta</taxon>
        <taxon>Tracheophyta</taxon>
        <taxon>Spermatophyta</taxon>
        <taxon>Magnoliopsida</taxon>
        <taxon>eudicotyledons</taxon>
        <taxon>Gunneridae</taxon>
        <taxon>Pentapetalae</taxon>
        <taxon>rosids</taxon>
        <taxon>fabids</taxon>
        <taxon>Fabales</taxon>
        <taxon>Fabaceae</taxon>
        <taxon>Papilionoideae</taxon>
        <taxon>50 kb inversion clade</taxon>
        <taxon>dalbergioids sensu lato</taxon>
        <taxon>Dalbergieae</taxon>
        <taxon>Pterocarpus clade</taxon>
        <taxon>Arachis</taxon>
    </lineage>
</organism>
<accession>A0A6P4BAC4</accession>
<dbReference type="Pfam" id="PF08172">
    <property type="entry name" value="CASP_C"/>
    <property type="match status" value="1"/>
</dbReference>
<evidence type="ECO:0000256" key="1">
    <source>
        <dbReference type="SAM" id="Coils"/>
    </source>
</evidence>
<reference evidence="4" key="1">
    <citation type="journal article" date="2016" name="Nat. Genet.">
        <title>The genome sequences of Arachis duranensis and Arachis ipaensis, the diploid ancestors of cultivated peanut.</title>
        <authorList>
            <person name="Bertioli D.J."/>
            <person name="Cannon S.B."/>
            <person name="Froenicke L."/>
            <person name="Huang G."/>
            <person name="Farmer A.D."/>
            <person name="Cannon E.K."/>
            <person name="Liu X."/>
            <person name="Gao D."/>
            <person name="Clevenger J."/>
            <person name="Dash S."/>
            <person name="Ren L."/>
            <person name="Moretzsohn M.C."/>
            <person name="Shirasawa K."/>
            <person name="Huang W."/>
            <person name="Vidigal B."/>
            <person name="Abernathy B."/>
            <person name="Chu Y."/>
            <person name="Niederhuth C.E."/>
            <person name="Umale P."/>
            <person name="Araujo A.C."/>
            <person name="Kozik A."/>
            <person name="Kim K.D."/>
            <person name="Burow M.D."/>
            <person name="Varshney R.K."/>
            <person name="Wang X."/>
            <person name="Zhang X."/>
            <person name="Barkley N."/>
            <person name="Guimaraes P.M."/>
            <person name="Isobe S."/>
            <person name="Guo B."/>
            <person name="Liao B."/>
            <person name="Stalker H.T."/>
            <person name="Schmitz R.J."/>
            <person name="Scheffler B.E."/>
            <person name="Leal-Bertioli S.C."/>
            <person name="Xun X."/>
            <person name="Jackson S.A."/>
            <person name="Michelmore R."/>
            <person name="Ozias-Akins P."/>
        </authorList>
    </citation>
    <scope>NUCLEOTIDE SEQUENCE [LARGE SCALE GENOMIC DNA]</scope>
    <source>
        <strain evidence="4">cv. V14167</strain>
    </source>
</reference>
<reference evidence="5" key="2">
    <citation type="submission" date="2025-08" db="UniProtKB">
        <authorList>
            <consortium name="RefSeq"/>
        </authorList>
    </citation>
    <scope>IDENTIFICATION</scope>
    <source>
        <tissue evidence="5">Whole plant</tissue>
    </source>
</reference>
<feature type="domain" description="CASP C-terminal" evidence="3">
    <location>
        <begin position="318"/>
        <end position="375"/>
    </location>
</feature>
<protein>
    <submittedName>
        <fullName evidence="5">Uncharacterized protein LOC107464666 isoform X1</fullName>
    </submittedName>
</protein>
<dbReference type="GO" id="GO:0000139">
    <property type="term" value="C:Golgi membrane"/>
    <property type="evidence" value="ECO:0007669"/>
    <property type="project" value="InterPro"/>
</dbReference>
<dbReference type="Proteomes" id="UP000515211">
    <property type="component" value="Chromosome 9"/>
</dbReference>
<sequence length="396" mass="45206">MPFSDFQQDVLRLCGCAPSQLHSNSWAIIRGFELLCSFLDFPISTRVFFYFFNFAISYGACGQGFLSFQANHNHRIFKPFEESYHGFKEKYFKVERVPGSQPFFMTLEDEKRFNLYWNFHVTSPKIELKSVNPIERDIVHTLLGLWNDNPLDLRMILAEVQASKNVVVKMAGGTEAITAMRRRLGTNTIPTNTEGMDMIYSSATHSNLSPPEPQKSALNIEILYSHPPSSSLVRKKQKSKGKRLMKSTTTQGEDLRSYGCVLKKDFRYCDFVDSFLLIEATKSKSVEMPVEDTLPRIQKMLLGSVAFVRDVEKEIPSFRSKIASKEKELQTSATQIQILNTTLASLQEDNRKLQESIKYLREDKKTSASQVKDLMIKVVEIEKNNSTLAKTAENAE</sequence>
<evidence type="ECO:0000259" key="2">
    <source>
        <dbReference type="Pfam" id="PF04195"/>
    </source>
</evidence>
<dbReference type="PANTHER" id="PTHR31099:SF49">
    <property type="entry name" value="MYOSIN HEAVY CHAIN-LIKE PROTEIN"/>
    <property type="match status" value="1"/>
</dbReference>
<feature type="coiled-coil region" evidence="1">
    <location>
        <begin position="336"/>
        <end position="363"/>
    </location>
</feature>
<dbReference type="AlphaFoldDB" id="A0A6P4BAC4"/>
<evidence type="ECO:0000313" key="5">
    <source>
        <dbReference type="RefSeq" id="XP_015939029.3"/>
    </source>
</evidence>
<dbReference type="InterPro" id="IPR012955">
    <property type="entry name" value="CASP_C"/>
</dbReference>
<dbReference type="InterPro" id="IPR007321">
    <property type="entry name" value="Transposase_28"/>
</dbReference>
<feature type="domain" description="Transposase (putative) gypsy type" evidence="2">
    <location>
        <begin position="1"/>
        <end position="53"/>
    </location>
</feature>
<dbReference type="GO" id="GO:0006891">
    <property type="term" value="P:intra-Golgi vesicle-mediated transport"/>
    <property type="evidence" value="ECO:0007669"/>
    <property type="project" value="InterPro"/>
</dbReference>
<proteinExistence type="predicted"/>
<gene>
    <name evidence="5" type="primary">LOC107464666</name>
</gene>
<evidence type="ECO:0000313" key="4">
    <source>
        <dbReference type="Proteomes" id="UP000515211"/>
    </source>
</evidence>
<keyword evidence="1" id="KW-0175">Coiled coil</keyword>